<protein>
    <submittedName>
        <fullName evidence="2">Uncharacterized protein</fullName>
    </submittedName>
</protein>
<accession>A0A8H6LVR0</accession>
<reference evidence="2 3" key="1">
    <citation type="submission" date="2020-07" db="EMBL/GenBank/DDBJ databases">
        <title>Comparative genomics of pyrophilous fungi reveals a link between fire events and developmental genes.</title>
        <authorList>
            <consortium name="DOE Joint Genome Institute"/>
            <person name="Steindorff A.S."/>
            <person name="Carver A."/>
            <person name="Calhoun S."/>
            <person name="Stillman K."/>
            <person name="Liu H."/>
            <person name="Lipzen A."/>
            <person name="Pangilinan J."/>
            <person name="Labutti K."/>
            <person name="Bruns T.D."/>
            <person name="Grigoriev I.V."/>
        </authorList>
    </citation>
    <scope>NUCLEOTIDE SEQUENCE [LARGE SCALE GENOMIC DNA]</scope>
    <source>
        <strain evidence="2 3">CBS 144469</strain>
    </source>
</reference>
<keyword evidence="3" id="KW-1185">Reference proteome</keyword>
<feature type="signal peptide" evidence="1">
    <location>
        <begin position="1"/>
        <end position="21"/>
    </location>
</feature>
<name>A0A8H6LVR0_9AGAR</name>
<evidence type="ECO:0000256" key="1">
    <source>
        <dbReference type="SAM" id="SignalP"/>
    </source>
</evidence>
<dbReference type="AlphaFoldDB" id="A0A8H6LVR0"/>
<dbReference type="OrthoDB" id="10444509at2759"/>
<dbReference type="Proteomes" id="UP000521943">
    <property type="component" value="Unassembled WGS sequence"/>
</dbReference>
<gene>
    <name evidence="2" type="ORF">DFP72DRAFT_931103</name>
</gene>
<dbReference type="EMBL" id="JACGCI010000132">
    <property type="protein sequence ID" value="KAF6743944.1"/>
    <property type="molecule type" value="Genomic_DNA"/>
</dbReference>
<sequence length="259" mass="28598">MKVPTASILLGILSLSTCASAYLDYNELDARDHTNSLLVERGTLEIPFQHSLRSFLVEAADAHRRALDDHEDLLDARDNNLVDYNLQTFLNGVLKLQSGGLITTWQQTSPDWTAKDVQKKFMPVNPPPRTCKLHLSRHTGPVVSSLKTVQNKLVVLSCWEAGKTEAGIVTKPTRADEVELNFTILINSKGAGGRLSWVAPKSWTPAEAQEILLYGTGKAHGTTCIFRLGRRDGAIRDNLQTVEPHTLVFLVCVNPAFKS</sequence>
<feature type="chain" id="PRO_5034124433" evidence="1">
    <location>
        <begin position="22"/>
        <end position="259"/>
    </location>
</feature>
<evidence type="ECO:0000313" key="2">
    <source>
        <dbReference type="EMBL" id="KAF6743944.1"/>
    </source>
</evidence>
<proteinExistence type="predicted"/>
<comment type="caution">
    <text evidence="2">The sequence shown here is derived from an EMBL/GenBank/DDBJ whole genome shotgun (WGS) entry which is preliminary data.</text>
</comment>
<organism evidence="2 3">
    <name type="scientific">Ephemerocybe angulata</name>
    <dbReference type="NCBI Taxonomy" id="980116"/>
    <lineage>
        <taxon>Eukaryota</taxon>
        <taxon>Fungi</taxon>
        <taxon>Dikarya</taxon>
        <taxon>Basidiomycota</taxon>
        <taxon>Agaricomycotina</taxon>
        <taxon>Agaricomycetes</taxon>
        <taxon>Agaricomycetidae</taxon>
        <taxon>Agaricales</taxon>
        <taxon>Agaricineae</taxon>
        <taxon>Psathyrellaceae</taxon>
        <taxon>Ephemerocybe</taxon>
    </lineage>
</organism>
<keyword evidence="1" id="KW-0732">Signal</keyword>
<evidence type="ECO:0000313" key="3">
    <source>
        <dbReference type="Proteomes" id="UP000521943"/>
    </source>
</evidence>